<organism evidence="2 3">
    <name type="scientific">Pycnococcus provasolii</name>
    <dbReference type="NCBI Taxonomy" id="41880"/>
    <lineage>
        <taxon>Eukaryota</taxon>
        <taxon>Viridiplantae</taxon>
        <taxon>Chlorophyta</taxon>
        <taxon>Pseudoscourfieldiophyceae</taxon>
        <taxon>Pseudoscourfieldiales</taxon>
        <taxon>Pycnococcaceae</taxon>
        <taxon>Pycnococcus</taxon>
    </lineage>
</organism>
<dbReference type="PANTHER" id="PTHR10605:SF56">
    <property type="entry name" value="BIFUNCTIONAL HEPARAN SULFATE N-DEACETYLASE_N-SULFOTRANSFERASE"/>
    <property type="match status" value="1"/>
</dbReference>
<dbReference type="Proteomes" id="UP000660262">
    <property type="component" value="Unassembled WGS sequence"/>
</dbReference>
<sequence>MFTTANNNNNTTTPMTPAKFQPLFQYLEEEGEEGADHRHNLLLPTVFLVGCAKCGTTAFASRLARHPNIAVPSVNKEPRYFAGRLVNDERVALANYLAWMKTTTPTTNVLLDATPFLLLDGIEVATNIVTAGGDGQDDLGRPLLLPYLMRALPQDYGTKMRPLAILRKPADMLFSRYTFFCMLEELRLIEQQQEENGTNEDEMPGNARFHRHVVREIAHLLRCVMAEYWDDDTQDERLRSILIDNDNNLDNHHHATTTWLLSLINTHRWKVWSAIFSNYHVTHTCVFRDEAFDVRTPHSLAVQKGLYVSYLDVWKDAFPNMLILKSDDFLPSSDLRKASLRQAFLYIFDGKETKDNRSLTEAEWVHILSGPDAEPMPALPSRLVMMQEHISKGGMLTETRDLLDAFFSTTMHMLKL</sequence>
<evidence type="ECO:0000313" key="2">
    <source>
        <dbReference type="EMBL" id="GHP09494.1"/>
    </source>
</evidence>
<accession>A0A830HQS6</accession>
<dbReference type="InterPro" id="IPR027417">
    <property type="entry name" value="P-loop_NTPase"/>
</dbReference>
<protein>
    <recommendedName>
        <fullName evidence="4">Sulfotransferase</fullName>
    </recommendedName>
</protein>
<dbReference type="PANTHER" id="PTHR10605">
    <property type="entry name" value="HEPARAN SULFATE SULFOTRANSFERASE"/>
    <property type="match status" value="1"/>
</dbReference>
<keyword evidence="3" id="KW-1185">Reference proteome</keyword>
<dbReference type="Gene3D" id="3.40.50.300">
    <property type="entry name" value="P-loop containing nucleotide triphosphate hydrolases"/>
    <property type="match status" value="1"/>
</dbReference>
<keyword evidence="1" id="KW-0808">Transferase</keyword>
<gene>
    <name evidence="2" type="ORF">PPROV_000822900</name>
</gene>
<proteinExistence type="predicted"/>
<evidence type="ECO:0000256" key="1">
    <source>
        <dbReference type="ARBA" id="ARBA00022679"/>
    </source>
</evidence>
<name>A0A830HQS6_9CHLO</name>
<evidence type="ECO:0008006" key="4">
    <source>
        <dbReference type="Google" id="ProtNLM"/>
    </source>
</evidence>
<dbReference type="InterPro" id="IPR037359">
    <property type="entry name" value="NST/OST"/>
</dbReference>
<comment type="caution">
    <text evidence="2">The sequence shown here is derived from an EMBL/GenBank/DDBJ whole genome shotgun (WGS) entry which is preliminary data.</text>
</comment>
<evidence type="ECO:0000313" key="3">
    <source>
        <dbReference type="Proteomes" id="UP000660262"/>
    </source>
</evidence>
<reference evidence="2" key="1">
    <citation type="submission" date="2020-10" db="EMBL/GenBank/DDBJ databases">
        <title>Unveiling of a novel bifunctional photoreceptor, Dualchrome1, isolated from a cosmopolitan green alga.</title>
        <authorList>
            <person name="Suzuki S."/>
            <person name="Kawachi M."/>
        </authorList>
    </citation>
    <scope>NUCLEOTIDE SEQUENCE</scope>
    <source>
        <strain evidence="2">NIES 2893</strain>
    </source>
</reference>
<dbReference type="SUPFAM" id="SSF52540">
    <property type="entry name" value="P-loop containing nucleoside triphosphate hydrolases"/>
    <property type="match status" value="1"/>
</dbReference>
<dbReference type="EMBL" id="BNJQ01000025">
    <property type="protein sequence ID" value="GHP09494.1"/>
    <property type="molecule type" value="Genomic_DNA"/>
</dbReference>
<dbReference type="AlphaFoldDB" id="A0A830HQS6"/>
<dbReference type="GO" id="GO:0008146">
    <property type="term" value="F:sulfotransferase activity"/>
    <property type="evidence" value="ECO:0007669"/>
    <property type="project" value="InterPro"/>
</dbReference>